<gene>
    <name evidence="2" type="ORF">CGLO_00093</name>
</gene>
<proteinExistence type="predicted"/>
<sequence length="117" mass="12886">MEQVKILVVGCGPVGTVCAFALQKSRQATVTAILRSNYDLVKGQGFRMQSVAHGEIDSWRPHSIERTVRDALQHGPFEYVVIALRNLPDIYSILDIIAPAVTLDRTSIVLVQNGIDI</sequence>
<dbReference type="InterPro" id="IPR001557">
    <property type="entry name" value="L-lactate/malate_DH"/>
</dbReference>
<dbReference type="STRING" id="1237896.T0MEK5"/>
<dbReference type="GO" id="GO:0005737">
    <property type="term" value="C:cytoplasm"/>
    <property type="evidence" value="ECO:0007669"/>
    <property type="project" value="TreeGrafter"/>
</dbReference>
<evidence type="ECO:0000259" key="1">
    <source>
        <dbReference type="Pfam" id="PF02558"/>
    </source>
</evidence>
<dbReference type="Proteomes" id="UP000015530">
    <property type="component" value="Unassembled WGS sequence"/>
</dbReference>
<organism evidence="2 3">
    <name type="scientific">Colletotrichum gloeosporioides (strain Cg-14)</name>
    <name type="common">Anthracnose fungus</name>
    <name type="synonym">Glomerella cingulata</name>
    <dbReference type="NCBI Taxonomy" id="1237896"/>
    <lineage>
        <taxon>Eukaryota</taxon>
        <taxon>Fungi</taxon>
        <taxon>Dikarya</taxon>
        <taxon>Ascomycota</taxon>
        <taxon>Pezizomycotina</taxon>
        <taxon>Sordariomycetes</taxon>
        <taxon>Hypocreomycetidae</taxon>
        <taxon>Glomerellales</taxon>
        <taxon>Glomerellaceae</taxon>
        <taxon>Colletotrichum</taxon>
        <taxon>Colletotrichum gloeosporioides species complex</taxon>
    </lineage>
</organism>
<dbReference type="GO" id="GO:0019752">
    <property type="term" value="P:carboxylic acid metabolic process"/>
    <property type="evidence" value="ECO:0007669"/>
    <property type="project" value="InterPro"/>
</dbReference>
<accession>T0MEK5</accession>
<dbReference type="SUPFAM" id="SSF51735">
    <property type="entry name" value="NAD(P)-binding Rossmann-fold domains"/>
    <property type="match status" value="1"/>
</dbReference>
<dbReference type="PRINTS" id="PR00086">
    <property type="entry name" value="LLDHDRGNASE"/>
</dbReference>
<dbReference type="InterPro" id="IPR013332">
    <property type="entry name" value="KPR_N"/>
</dbReference>
<dbReference type="GO" id="GO:0016616">
    <property type="term" value="F:oxidoreductase activity, acting on the CH-OH group of donors, NAD or NADP as acceptor"/>
    <property type="evidence" value="ECO:0007669"/>
    <property type="project" value="InterPro"/>
</dbReference>
<dbReference type="PANTHER" id="PTHR21708:SF30">
    <property type="entry name" value="2-DEHYDROPANTOATE 2-REDUCTASE-RELATED"/>
    <property type="match status" value="1"/>
</dbReference>
<dbReference type="OMA" id="EEHGFHI"/>
<dbReference type="OrthoDB" id="3609at2759"/>
<protein>
    <recommendedName>
        <fullName evidence="1">Ketopantoate reductase N-terminal domain-containing protein</fullName>
    </recommendedName>
</protein>
<dbReference type="InterPro" id="IPR051402">
    <property type="entry name" value="KPR-Related"/>
</dbReference>
<dbReference type="HOGENOM" id="CLU_2084674_0_0_1"/>
<name>T0MEK5_COLGC</name>
<evidence type="ECO:0000313" key="3">
    <source>
        <dbReference type="Proteomes" id="UP000015530"/>
    </source>
</evidence>
<dbReference type="InterPro" id="IPR036291">
    <property type="entry name" value="NAD(P)-bd_dom_sf"/>
</dbReference>
<dbReference type="PANTHER" id="PTHR21708">
    <property type="entry name" value="PROBABLE 2-DEHYDROPANTOATE 2-REDUCTASE"/>
    <property type="match status" value="1"/>
</dbReference>
<evidence type="ECO:0000313" key="2">
    <source>
        <dbReference type="EMBL" id="EQB59505.1"/>
    </source>
</evidence>
<reference evidence="3" key="1">
    <citation type="journal article" date="2013" name="Mol. Plant Microbe Interact.">
        <title>Global aspects of pacC regulation of pathogenicity genes in Colletotrichum gloeosporioides as revealed by transcriptome analysis.</title>
        <authorList>
            <person name="Alkan N."/>
            <person name="Meng X."/>
            <person name="Friedlander G."/>
            <person name="Reuveni E."/>
            <person name="Sukno S."/>
            <person name="Sherman A."/>
            <person name="Thon M."/>
            <person name="Fluhr R."/>
            <person name="Prusky D."/>
        </authorList>
    </citation>
    <scope>NUCLEOTIDE SEQUENCE [LARGE SCALE GENOMIC DNA]</scope>
    <source>
        <strain evidence="3">Cg-14</strain>
    </source>
</reference>
<dbReference type="Gene3D" id="3.40.50.720">
    <property type="entry name" value="NAD(P)-binding Rossmann-like Domain"/>
    <property type="match status" value="1"/>
</dbReference>
<feature type="domain" description="Ketopantoate reductase N-terminal" evidence="1">
    <location>
        <begin position="6"/>
        <end position="116"/>
    </location>
</feature>
<dbReference type="AlphaFoldDB" id="T0MEK5"/>
<dbReference type="Pfam" id="PF02558">
    <property type="entry name" value="ApbA"/>
    <property type="match status" value="1"/>
</dbReference>
<dbReference type="EMBL" id="AMYD01000028">
    <property type="protein sequence ID" value="EQB59505.1"/>
    <property type="molecule type" value="Genomic_DNA"/>
</dbReference>
<comment type="caution">
    <text evidence="2">The sequence shown here is derived from an EMBL/GenBank/DDBJ whole genome shotgun (WGS) entry which is preliminary data.</text>
</comment>